<accession>A0A1T5F6N9</accession>
<keyword evidence="5" id="KW-1185">Reference proteome</keyword>
<dbReference type="RefSeq" id="WP_079667087.1">
    <property type="nucleotide sequence ID" value="NZ_FUYZ01000005.1"/>
</dbReference>
<evidence type="ECO:0000256" key="1">
    <source>
        <dbReference type="ARBA" id="ARBA00022729"/>
    </source>
</evidence>
<feature type="signal peptide" evidence="2">
    <location>
        <begin position="1"/>
        <end position="16"/>
    </location>
</feature>
<feature type="chain" id="PRO_5010533792" evidence="2">
    <location>
        <begin position="17"/>
        <end position="300"/>
    </location>
</feature>
<proteinExistence type="predicted"/>
<dbReference type="EMBL" id="FUYZ01000005">
    <property type="protein sequence ID" value="SKB91845.1"/>
    <property type="molecule type" value="Genomic_DNA"/>
</dbReference>
<evidence type="ECO:0000313" key="4">
    <source>
        <dbReference type="EMBL" id="SKB91845.1"/>
    </source>
</evidence>
<dbReference type="Pfam" id="PF18962">
    <property type="entry name" value="Por_Secre_tail"/>
    <property type="match status" value="1"/>
</dbReference>
<gene>
    <name evidence="4" type="ORF">SAMN05660477_01845</name>
</gene>
<keyword evidence="1 2" id="KW-0732">Signal</keyword>
<protein>
    <submittedName>
        <fullName evidence="4">Por secretion system C-terminal sorting domain-containing protein</fullName>
    </submittedName>
</protein>
<evidence type="ECO:0000256" key="2">
    <source>
        <dbReference type="SAM" id="SignalP"/>
    </source>
</evidence>
<dbReference type="AlphaFoldDB" id="A0A1T5F6N9"/>
<dbReference type="NCBIfam" id="TIGR04183">
    <property type="entry name" value="Por_Secre_tail"/>
    <property type="match status" value="1"/>
</dbReference>
<evidence type="ECO:0000313" key="5">
    <source>
        <dbReference type="Proteomes" id="UP000191112"/>
    </source>
</evidence>
<organism evidence="4 5">
    <name type="scientific">Soonwooa buanensis</name>
    <dbReference type="NCBI Taxonomy" id="619805"/>
    <lineage>
        <taxon>Bacteria</taxon>
        <taxon>Pseudomonadati</taxon>
        <taxon>Bacteroidota</taxon>
        <taxon>Flavobacteriia</taxon>
        <taxon>Flavobacteriales</taxon>
        <taxon>Weeksellaceae</taxon>
        <taxon>Chryseobacterium group</taxon>
        <taxon>Soonwooa</taxon>
    </lineage>
</organism>
<dbReference type="STRING" id="619805.SAMN05660477_01845"/>
<dbReference type="OrthoDB" id="1288696at2"/>
<reference evidence="4 5" key="1">
    <citation type="submission" date="2017-02" db="EMBL/GenBank/DDBJ databases">
        <authorList>
            <person name="Peterson S.W."/>
        </authorList>
    </citation>
    <scope>NUCLEOTIDE SEQUENCE [LARGE SCALE GENOMIC DNA]</scope>
    <source>
        <strain evidence="4 5">DSM 22323</strain>
    </source>
</reference>
<name>A0A1T5F6N9_9FLAO</name>
<feature type="domain" description="Secretion system C-terminal sorting" evidence="3">
    <location>
        <begin position="234"/>
        <end position="298"/>
    </location>
</feature>
<evidence type="ECO:0000259" key="3">
    <source>
        <dbReference type="Pfam" id="PF18962"/>
    </source>
</evidence>
<dbReference type="Proteomes" id="UP000191112">
    <property type="component" value="Unassembled WGS sequence"/>
</dbReference>
<sequence>MKKLLFLLCASQLSFAQQSVFSQPQKDQLNSFNSPSLNDTTQKSIFIADDFELAKAVKIEKVKVFAKTDAGFLDAGNLISWNILIFQDQSGKPSAIPGKNETGVVYKFSKLASQGGVTVTQAGNDATNISVEFDTTDNSFVFQPNTKYWISVFPTVKSEENFFSEKFFYWAASTTTTPKLEQAKMVDPDDIMMNSYTTWTDLKGPSMGITGMAFELYGKDALSANDITKSAIKVYPNPTSKTLSINAKNVKSTEVYSLDGKLVLTSTKSEVNVETLAKGTYTLVVTFDNGQKSTEKFIKN</sequence>
<dbReference type="InterPro" id="IPR026444">
    <property type="entry name" value="Secre_tail"/>
</dbReference>